<evidence type="ECO:0000313" key="2">
    <source>
        <dbReference type="EMBL" id="KQK19317.1"/>
    </source>
</evidence>
<evidence type="ECO:0000313" key="4">
    <source>
        <dbReference type="Proteomes" id="UP000008810"/>
    </source>
</evidence>
<evidence type="ECO:0000259" key="1">
    <source>
        <dbReference type="Pfam" id="PF03478"/>
    </source>
</evidence>
<dbReference type="PANTHER" id="PTHR33127">
    <property type="entry name" value="TRANSMEMBRANE PROTEIN"/>
    <property type="match status" value="1"/>
</dbReference>
<dbReference type="AlphaFoldDB" id="A0A0Q3H9J4"/>
<dbReference type="PANTHER" id="PTHR33127:SF36">
    <property type="entry name" value="CNH DOMAIN-CONTAINING PROTEIN"/>
    <property type="match status" value="1"/>
</dbReference>
<feature type="domain" description="KIB1-4 beta-propeller" evidence="1">
    <location>
        <begin position="111"/>
        <end position="243"/>
    </location>
</feature>
<reference evidence="2" key="2">
    <citation type="submission" date="2017-06" db="EMBL/GenBank/DDBJ databases">
        <title>WGS assembly of Brachypodium distachyon.</title>
        <authorList>
            <consortium name="The International Brachypodium Initiative"/>
            <person name="Lucas S."/>
            <person name="Harmon-Smith M."/>
            <person name="Lail K."/>
            <person name="Tice H."/>
            <person name="Grimwood J."/>
            <person name="Bruce D."/>
            <person name="Barry K."/>
            <person name="Shu S."/>
            <person name="Lindquist E."/>
            <person name="Wang M."/>
            <person name="Pitluck S."/>
            <person name="Vogel J.P."/>
            <person name="Garvin D.F."/>
            <person name="Mockler T.C."/>
            <person name="Schmutz J."/>
            <person name="Rokhsar D."/>
            <person name="Bevan M.W."/>
        </authorList>
    </citation>
    <scope>NUCLEOTIDE SEQUENCE</scope>
    <source>
        <strain evidence="2">Bd21</strain>
    </source>
</reference>
<reference evidence="3" key="3">
    <citation type="submission" date="2018-08" db="UniProtKB">
        <authorList>
            <consortium name="EnsemblPlants"/>
        </authorList>
    </citation>
    <scope>IDENTIFICATION</scope>
    <source>
        <strain evidence="3">cv. Bd21</strain>
    </source>
</reference>
<evidence type="ECO:0000313" key="3">
    <source>
        <dbReference type="EnsemblPlants" id="KQK19317"/>
    </source>
</evidence>
<accession>A0A0Q3H9J4</accession>
<proteinExistence type="predicted"/>
<dbReference type="InParanoid" id="A0A0Q3H9J4"/>
<keyword evidence="4" id="KW-1185">Reference proteome</keyword>
<organism evidence="2">
    <name type="scientific">Brachypodium distachyon</name>
    <name type="common">Purple false brome</name>
    <name type="synonym">Trachynia distachya</name>
    <dbReference type="NCBI Taxonomy" id="15368"/>
    <lineage>
        <taxon>Eukaryota</taxon>
        <taxon>Viridiplantae</taxon>
        <taxon>Streptophyta</taxon>
        <taxon>Embryophyta</taxon>
        <taxon>Tracheophyta</taxon>
        <taxon>Spermatophyta</taxon>
        <taxon>Magnoliopsida</taxon>
        <taxon>Liliopsida</taxon>
        <taxon>Poales</taxon>
        <taxon>Poaceae</taxon>
        <taxon>BOP clade</taxon>
        <taxon>Pooideae</taxon>
        <taxon>Stipodae</taxon>
        <taxon>Brachypodieae</taxon>
        <taxon>Brachypodium</taxon>
    </lineage>
</organism>
<dbReference type="InterPro" id="IPR005174">
    <property type="entry name" value="KIB1-4_b-propeller"/>
</dbReference>
<dbReference type="OrthoDB" id="676966at2759"/>
<dbReference type="Gramene" id="KQK19317">
    <property type="protein sequence ID" value="KQK19317"/>
    <property type="gene ID" value="BRADI_1g47582v3"/>
</dbReference>
<sequence length="273" mass="30287">MASTSSSTTPSLPPCLVFTNNGGDEQATTTLYAVSNGTCRPCEETMAENLGGGNNKRRRCWVTSHGWVLVRDTTTLATFLWNPHDDDKIPLAPLAQSPAHAKCVLSAESAQRFYYHRSGDEIGVLEFVPGPTFRDVKMKGVRPVPVGDYMAAASPYYVDIEGALYVACIFFHNTDFHTVDDVGVYRVDFKKKKTIRVDGIGDRAIIVGSNRSFGGWCPATMFGLLPNSVYWMSQHDNRLHVYDLEEKTEEVREPCSGAMASSRQPFWLIPTHP</sequence>
<reference evidence="2 3" key="1">
    <citation type="journal article" date="2010" name="Nature">
        <title>Genome sequencing and analysis of the model grass Brachypodium distachyon.</title>
        <authorList>
            <consortium name="International Brachypodium Initiative"/>
        </authorList>
    </citation>
    <scope>NUCLEOTIDE SEQUENCE [LARGE SCALE GENOMIC DNA]</scope>
    <source>
        <strain evidence="2 3">Bd21</strain>
    </source>
</reference>
<dbReference type="EnsemblPlants" id="KQK19317">
    <property type="protein sequence ID" value="KQK19317"/>
    <property type="gene ID" value="BRADI_1g47582v3"/>
</dbReference>
<dbReference type="Proteomes" id="UP000008810">
    <property type="component" value="Chromosome 1"/>
</dbReference>
<dbReference type="EMBL" id="CM000880">
    <property type="protein sequence ID" value="KQK19317.1"/>
    <property type="molecule type" value="Genomic_DNA"/>
</dbReference>
<name>A0A0Q3H9J4_BRADI</name>
<gene>
    <name evidence="2" type="ORF">BRADI_1g47582v3</name>
</gene>
<dbReference type="Pfam" id="PF03478">
    <property type="entry name" value="Beta-prop_KIB1-4"/>
    <property type="match status" value="1"/>
</dbReference>
<protein>
    <recommendedName>
        <fullName evidence="1">KIB1-4 beta-propeller domain-containing protein</fullName>
    </recommendedName>
</protein>